<dbReference type="PANTHER" id="PTHR12271:SF127">
    <property type="entry name" value="SPECKLE TARGETED PIP5K1A-REGULATED POLY(A) POLYMERASE"/>
    <property type="match status" value="1"/>
</dbReference>
<dbReference type="Gene3D" id="3.30.70.330">
    <property type="match status" value="1"/>
</dbReference>
<dbReference type="STRING" id="6669.E9H4S3"/>
<dbReference type="CDD" id="cd05402">
    <property type="entry name" value="NT_PAP_TUTase"/>
    <property type="match status" value="1"/>
</dbReference>
<dbReference type="InParanoid" id="E9H4S3"/>
<dbReference type="GO" id="GO:0008270">
    <property type="term" value="F:zinc ion binding"/>
    <property type="evidence" value="ECO:0007669"/>
    <property type="project" value="InterPro"/>
</dbReference>
<dbReference type="GO" id="GO:0031123">
    <property type="term" value="P:RNA 3'-end processing"/>
    <property type="evidence" value="ECO:0000318"/>
    <property type="project" value="GO_Central"/>
</dbReference>
<dbReference type="HOGENOM" id="CLU_018757_1_1_1"/>
<sequence>MNQIKNEGKHVRKEWCSVCNIQVNRTSIEQHLKGKKHIFLVNQMKMKQRISQQVSIFLNIFYHLKLGIPRSLRKDKLVKHFKQFGQVIAILRNEKENTGLLQFRTRMQADMALSYSHHVEGSLLGVQPRNQVEHLTNSPSKGLNLSRAVGLFDQIEVFERKLEETLKSNAVIPVDEQIHLLVKIVETTEEEKSRKSHIISSLEEWLSLEFPGCCLHLFGSSVTGLAFRNDSDLDIFLEIPANDEGHAEADASLSNDELTDEKKREYMLKTLRRASNIIRSHPDITDLVVVSNARIPVSKFVYSPIGVKCDLTCNNIIAVQNSKLLYSLQSLDVRIRPYLYALKFWAKSHRLISSPESTLSSYALTLMAVFYLQQTDPPLVPSIESLQSEVPQEEKIHFNGWNISFQVPLDRGKPPTQAASEMSIIDLLIGFFRFYQKLNANEVVVCPRIGKCLPKTEFVDAPHSPEGRSTFLCNDKQGDSRPPLKLSLLSVQDLFELNFNVSFNFRHFELFQSLCESAERTCLRIVDVEKNDKQSVLPALFEVPLKTKFASKAKRNHIQSSLLPEFVSLDDVASLENVKKLFQSRNQNDNKQRKLDGCDFEVLIGNDSIIKLNGELIIR</sequence>
<evidence type="ECO:0000313" key="2">
    <source>
        <dbReference type="EMBL" id="EFX73198.1"/>
    </source>
</evidence>
<dbReference type="SUPFAM" id="SSF54928">
    <property type="entry name" value="RNA-binding domain, RBD"/>
    <property type="match status" value="1"/>
</dbReference>
<name>E9H4S3_DAPPU</name>
<gene>
    <name evidence="2" type="ORF">DAPPUDRAFT_325455</name>
</gene>
<dbReference type="InterPro" id="IPR035979">
    <property type="entry name" value="RBD_domain_sf"/>
</dbReference>
<feature type="domain" description="U1-type" evidence="1">
    <location>
        <begin position="11"/>
        <end position="44"/>
    </location>
</feature>
<organism evidence="2 3">
    <name type="scientific">Daphnia pulex</name>
    <name type="common">Water flea</name>
    <dbReference type="NCBI Taxonomy" id="6669"/>
    <lineage>
        <taxon>Eukaryota</taxon>
        <taxon>Metazoa</taxon>
        <taxon>Ecdysozoa</taxon>
        <taxon>Arthropoda</taxon>
        <taxon>Crustacea</taxon>
        <taxon>Branchiopoda</taxon>
        <taxon>Diplostraca</taxon>
        <taxon>Cladocera</taxon>
        <taxon>Anomopoda</taxon>
        <taxon>Daphniidae</taxon>
        <taxon>Daphnia</taxon>
    </lineage>
</organism>
<dbReference type="AlphaFoldDB" id="E9H4S3"/>
<evidence type="ECO:0000313" key="3">
    <source>
        <dbReference type="Proteomes" id="UP000000305"/>
    </source>
</evidence>
<dbReference type="SUPFAM" id="SSF81631">
    <property type="entry name" value="PAP/OAS1 substrate-binding domain"/>
    <property type="match status" value="1"/>
</dbReference>
<dbReference type="InterPro" id="IPR054708">
    <property type="entry name" value="MTPAP-like_central"/>
</dbReference>
<dbReference type="Gene3D" id="1.10.1410.10">
    <property type="match status" value="1"/>
</dbReference>
<dbReference type="eggNOG" id="KOG2277">
    <property type="taxonomic scope" value="Eukaryota"/>
</dbReference>
<accession>E9H4S3</accession>
<evidence type="ECO:0000259" key="1">
    <source>
        <dbReference type="SMART" id="SM00451"/>
    </source>
</evidence>
<dbReference type="KEGG" id="dpx:DAPPUDRAFT_325455"/>
<dbReference type="InterPro" id="IPR012677">
    <property type="entry name" value="Nucleotide-bd_a/b_plait_sf"/>
</dbReference>
<dbReference type="OMA" id="IKYWARH"/>
<keyword evidence="3" id="KW-1185">Reference proteome</keyword>
<dbReference type="PANTHER" id="PTHR12271">
    <property type="entry name" value="POLY A POLYMERASE CID PAP -RELATED"/>
    <property type="match status" value="1"/>
</dbReference>
<dbReference type="OrthoDB" id="407432at2759"/>
<dbReference type="Gene3D" id="3.30.460.10">
    <property type="entry name" value="Beta Polymerase, domain 2"/>
    <property type="match status" value="1"/>
</dbReference>
<dbReference type="Proteomes" id="UP000000305">
    <property type="component" value="Unassembled WGS sequence"/>
</dbReference>
<protein>
    <recommendedName>
        <fullName evidence="1">U1-type domain-containing protein</fullName>
    </recommendedName>
</protein>
<dbReference type="SUPFAM" id="SSF81301">
    <property type="entry name" value="Nucleotidyltransferase"/>
    <property type="match status" value="1"/>
</dbReference>
<dbReference type="SMART" id="SM00451">
    <property type="entry name" value="ZnF_U1"/>
    <property type="match status" value="1"/>
</dbReference>
<reference evidence="2 3" key="1">
    <citation type="journal article" date="2011" name="Science">
        <title>The ecoresponsive genome of Daphnia pulex.</title>
        <authorList>
            <person name="Colbourne J.K."/>
            <person name="Pfrender M.E."/>
            <person name="Gilbert D."/>
            <person name="Thomas W.K."/>
            <person name="Tucker A."/>
            <person name="Oakley T.H."/>
            <person name="Tokishita S."/>
            <person name="Aerts A."/>
            <person name="Arnold G.J."/>
            <person name="Basu M.K."/>
            <person name="Bauer D.J."/>
            <person name="Caceres C.E."/>
            <person name="Carmel L."/>
            <person name="Casola C."/>
            <person name="Choi J.H."/>
            <person name="Detter J.C."/>
            <person name="Dong Q."/>
            <person name="Dusheyko S."/>
            <person name="Eads B.D."/>
            <person name="Frohlich T."/>
            <person name="Geiler-Samerotte K.A."/>
            <person name="Gerlach D."/>
            <person name="Hatcher P."/>
            <person name="Jogdeo S."/>
            <person name="Krijgsveld J."/>
            <person name="Kriventseva E.V."/>
            <person name="Kultz D."/>
            <person name="Laforsch C."/>
            <person name="Lindquist E."/>
            <person name="Lopez J."/>
            <person name="Manak J.R."/>
            <person name="Muller J."/>
            <person name="Pangilinan J."/>
            <person name="Patwardhan R.P."/>
            <person name="Pitluck S."/>
            <person name="Pritham E.J."/>
            <person name="Rechtsteiner A."/>
            <person name="Rho M."/>
            <person name="Rogozin I.B."/>
            <person name="Sakarya O."/>
            <person name="Salamov A."/>
            <person name="Schaack S."/>
            <person name="Shapiro H."/>
            <person name="Shiga Y."/>
            <person name="Skalitzky C."/>
            <person name="Smith Z."/>
            <person name="Souvorov A."/>
            <person name="Sung W."/>
            <person name="Tang Z."/>
            <person name="Tsuchiya D."/>
            <person name="Tu H."/>
            <person name="Vos H."/>
            <person name="Wang M."/>
            <person name="Wolf Y.I."/>
            <person name="Yamagata H."/>
            <person name="Yamada T."/>
            <person name="Ye Y."/>
            <person name="Shaw J.R."/>
            <person name="Andrews J."/>
            <person name="Crease T.J."/>
            <person name="Tang H."/>
            <person name="Lucas S.M."/>
            <person name="Robertson H.M."/>
            <person name="Bork P."/>
            <person name="Koonin E.V."/>
            <person name="Zdobnov E.M."/>
            <person name="Grigoriev I.V."/>
            <person name="Lynch M."/>
            <person name="Boore J.L."/>
        </authorList>
    </citation>
    <scope>NUCLEOTIDE SEQUENCE [LARGE SCALE GENOMIC DNA]</scope>
</reference>
<dbReference type="InterPro" id="IPR003604">
    <property type="entry name" value="Matrin/U1-like-C_Znf_C2H2"/>
</dbReference>
<proteinExistence type="predicted"/>
<dbReference type="EMBL" id="GL732592">
    <property type="protein sequence ID" value="EFX73198.1"/>
    <property type="molecule type" value="Genomic_DNA"/>
</dbReference>
<dbReference type="GO" id="GO:0003676">
    <property type="term" value="F:nucleic acid binding"/>
    <property type="evidence" value="ECO:0007669"/>
    <property type="project" value="InterPro"/>
</dbReference>
<dbReference type="Pfam" id="PF22600">
    <property type="entry name" value="MTPAP-like_central"/>
    <property type="match status" value="1"/>
</dbReference>
<dbReference type="InterPro" id="IPR043519">
    <property type="entry name" value="NT_sf"/>
</dbReference>
<dbReference type="GO" id="GO:1990817">
    <property type="term" value="F:poly(A) RNA polymerase activity"/>
    <property type="evidence" value="ECO:0000318"/>
    <property type="project" value="GO_Central"/>
</dbReference>
<dbReference type="PhylomeDB" id="E9H4S3"/>